<sequence length="189" mass="20899">MGSVTTFPATLGKDIRALRKSRKMTLDELAQRLDRSVGWVSQVERDISTPTMDDLRQIAGVFDVPLSLFFGTATAAVNEQGQIVRASARRAIGERESGLIETLISPDLTDDFEVIHSTFNPGSSIEHTVKRPTTEVGYLISGKLDIWIEGEPFTVEAGDSFRIKEAAFRWANPYDVPAVSVWVISPPIY</sequence>
<protein>
    <submittedName>
        <fullName evidence="3">XRE family transcriptional regulator</fullName>
    </submittedName>
</protein>
<dbReference type="InterPro" id="IPR014710">
    <property type="entry name" value="RmlC-like_jellyroll"/>
</dbReference>
<reference evidence="3" key="1">
    <citation type="journal article" date="2014" name="Int. J. Syst. Evol. Microbiol.">
        <title>Complete genome sequence of Corynebacterium casei LMG S-19264T (=DSM 44701T), isolated from a smear-ripened cheese.</title>
        <authorList>
            <consortium name="US DOE Joint Genome Institute (JGI-PGF)"/>
            <person name="Walter F."/>
            <person name="Albersmeier A."/>
            <person name="Kalinowski J."/>
            <person name="Ruckert C."/>
        </authorList>
    </citation>
    <scope>NUCLEOTIDE SEQUENCE</scope>
    <source>
        <strain evidence="3">CGMCC 1.16012</strain>
    </source>
</reference>
<dbReference type="PANTHER" id="PTHR46797">
    <property type="entry name" value="HTH-TYPE TRANSCRIPTIONAL REGULATOR"/>
    <property type="match status" value="1"/>
</dbReference>
<evidence type="ECO:0000256" key="1">
    <source>
        <dbReference type="ARBA" id="ARBA00023125"/>
    </source>
</evidence>
<evidence type="ECO:0000259" key="2">
    <source>
        <dbReference type="PROSITE" id="PS50943"/>
    </source>
</evidence>
<feature type="domain" description="HTH cro/C1-type" evidence="2">
    <location>
        <begin position="15"/>
        <end position="69"/>
    </location>
</feature>
<dbReference type="SMART" id="SM00530">
    <property type="entry name" value="HTH_XRE"/>
    <property type="match status" value="1"/>
</dbReference>
<dbReference type="PROSITE" id="PS50943">
    <property type="entry name" value="HTH_CROC1"/>
    <property type="match status" value="1"/>
</dbReference>
<dbReference type="CDD" id="cd00093">
    <property type="entry name" value="HTH_XRE"/>
    <property type="match status" value="1"/>
</dbReference>
<name>A0A917AE70_9RHOB</name>
<dbReference type="Gene3D" id="1.10.260.40">
    <property type="entry name" value="lambda repressor-like DNA-binding domains"/>
    <property type="match status" value="1"/>
</dbReference>
<dbReference type="InterPro" id="IPR013096">
    <property type="entry name" value="Cupin_2"/>
</dbReference>
<dbReference type="OrthoDB" id="9814751at2"/>
<dbReference type="AlphaFoldDB" id="A0A917AE70"/>
<dbReference type="InterPro" id="IPR011051">
    <property type="entry name" value="RmlC_Cupin_sf"/>
</dbReference>
<comment type="caution">
    <text evidence="3">The sequence shown here is derived from an EMBL/GenBank/DDBJ whole genome shotgun (WGS) entry which is preliminary data.</text>
</comment>
<dbReference type="Pfam" id="PF07883">
    <property type="entry name" value="Cupin_2"/>
    <property type="match status" value="1"/>
</dbReference>
<dbReference type="InterPro" id="IPR010982">
    <property type="entry name" value="Lambda_DNA-bd_dom_sf"/>
</dbReference>
<dbReference type="Pfam" id="PF01381">
    <property type="entry name" value="HTH_3"/>
    <property type="match status" value="1"/>
</dbReference>
<dbReference type="SUPFAM" id="SSF51182">
    <property type="entry name" value="RmlC-like cupins"/>
    <property type="match status" value="1"/>
</dbReference>
<dbReference type="RefSeq" id="WP_095596142.1">
    <property type="nucleotide sequence ID" value="NZ_BMKN01000001.1"/>
</dbReference>
<dbReference type="GO" id="GO:0003700">
    <property type="term" value="F:DNA-binding transcription factor activity"/>
    <property type="evidence" value="ECO:0007669"/>
    <property type="project" value="TreeGrafter"/>
</dbReference>
<gene>
    <name evidence="3" type="ORF">GCM10011517_10060</name>
</gene>
<dbReference type="InterPro" id="IPR050807">
    <property type="entry name" value="TransReg_Diox_bact_type"/>
</dbReference>
<reference evidence="3" key="2">
    <citation type="submission" date="2020-09" db="EMBL/GenBank/DDBJ databases">
        <authorList>
            <person name="Sun Q."/>
            <person name="Zhou Y."/>
        </authorList>
    </citation>
    <scope>NUCLEOTIDE SEQUENCE</scope>
    <source>
        <strain evidence="3">CGMCC 1.16012</strain>
    </source>
</reference>
<accession>A0A917AE70</accession>
<dbReference type="EMBL" id="BMKN01000001">
    <property type="protein sequence ID" value="GGE44424.1"/>
    <property type="molecule type" value="Genomic_DNA"/>
</dbReference>
<keyword evidence="1" id="KW-0238">DNA-binding</keyword>
<keyword evidence="4" id="KW-1185">Reference proteome</keyword>
<evidence type="ECO:0000313" key="3">
    <source>
        <dbReference type="EMBL" id="GGE44424.1"/>
    </source>
</evidence>
<dbReference type="Proteomes" id="UP000606730">
    <property type="component" value="Unassembled WGS sequence"/>
</dbReference>
<organism evidence="3 4">
    <name type="scientific">Actibacterium pelagium</name>
    <dbReference type="NCBI Taxonomy" id="2029103"/>
    <lineage>
        <taxon>Bacteria</taxon>
        <taxon>Pseudomonadati</taxon>
        <taxon>Pseudomonadota</taxon>
        <taxon>Alphaproteobacteria</taxon>
        <taxon>Rhodobacterales</taxon>
        <taxon>Roseobacteraceae</taxon>
        <taxon>Actibacterium</taxon>
    </lineage>
</organism>
<dbReference type="SUPFAM" id="SSF47413">
    <property type="entry name" value="lambda repressor-like DNA-binding domains"/>
    <property type="match status" value="1"/>
</dbReference>
<dbReference type="GO" id="GO:0003677">
    <property type="term" value="F:DNA binding"/>
    <property type="evidence" value="ECO:0007669"/>
    <property type="project" value="UniProtKB-KW"/>
</dbReference>
<dbReference type="GO" id="GO:0005829">
    <property type="term" value="C:cytosol"/>
    <property type="evidence" value="ECO:0007669"/>
    <property type="project" value="TreeGrafter"/>
</dbReference>
<dbReference type="InterPro" id="IPR001387">
    <property type="entry name" value="Cro/C1-type_HTH"/>
</dbReference>
<dbReference type="Gene3D" id="2.60.120.10">
    <property type="entry name" value="Jelly Rolls"/>
    <property type="match status" value="1"/>
</dbReference>
<proteinExistence type="predicted"/>
<evidence type="ECO:0000313" key="4">
    <source>
        <dbReference type="Proteomes" id="UP000606730"/>
    </source>
</evidence>
<dbReference type="CDD" id="cd02209">
    <property type="entry name" value="cupin_XRE_C"/>
    <property type="match status" value="1"/>
</dbReference>
<dbReference type="PANTHER" id="PTHR46797:SF2">
    <property type="entry name" value="TRANSCRIPTIONAL REGULATOR"/>
    <property type="match status" value="1"/>
</dbReference>